<dbReference type="Pfam" id="PF02597">
    <property type="entry name" value="ThiS"/>
    <property type="match status" value="1"/>
</dbReference>
<dbReference type="InterPro" id="IPR016155">
    <property type="entry name" value="Mopterin_synth/thiamin_S_b"/>
</dbReference>
<proteinExistence type="predicted"/>
<dbReference type="AlphaFoldDB" id="A0A8K0KZL1"/>
<dbReference type="InterPro" id="IPR003749">
    <property type="entry name" value="ThiS/MoaD-like"/>
</dbReference>
<accession>A0A8K0KZL1</accession>
<dbReference type="InterPro" id="IPR044672">
    <property type="entry name" value="MOCS2A"/>
</dbReference>
<comment type="caution">
    <text evidence="2">The sequence shown here is derived from an EMBL/GenBank/DDBJ whole genome shotgun (WGS) entry which is preliminary data.</text>
</comment>
<evidence type="ECO:0008006" key="4">
    <source>
        <dbReference type="Google" id="ProtNLM"/>
    </source>
</evidence>
<dbReference type="CDD" id="cd00754">
    <property type="entry name" value="Ubl_MoaD"/>
    <property type="match status" value="1"/>
</dbReference>
<keyword evidence="3" id="KW-1185">Reference proteome</keyword>
<name>A0A8K0KZL1_9PEZI</name>
<dbReference type="PANTHER" id="PTHR33359:SF1">
    <property type="entry name" value="MOLYBDOPTERIN SYNTHASE SULFUR CARRIER SUBUNIT"/>
    <property type="match status" value="1"/>
</dbReference>
<dbReference type="InterPro" id="IPR012675">
    <property type="entry name" value="Beta-grasp_dom_sf"/>
</dbReference>
<evidence type="ECO:0000256" key="1">
    <source>
        <dbReference type="ARBA" id="ARBA00022741"/>
    </source>
</evidence>
<dbReference type="OrthoDB" id="5595860at2759"/>
<dbReference type="GO" id="GO:0000166">
    <property type="term" value="F:nucleotide binding"/>
    <property type="evidence" value="ECO:0007669"/>
    <property type="project" value="UniProtKB-KW"/>
</dbReference>
<evidence type="ECO:0000313" key="2">
    <source>
        <dbReference type="EMBL" id="KAG8627101.1"/>
    </source>
</evidence>
<organism evidence="2 3">
    <name type="scientific">Elsinoe batatas</name>
    <dbReference type="NCBI Taxonomy" id="2601811"/>
    <lineage>
        <taxon>Eukaryota</taxon>
        <taxon>Fungi</taxon>
        <taxon>Dikarya</taxon>
        <taxon>Ascomycota</taxon>
        <taxon>Pezizomycotina</taxon>
        <taxon>Dothideomycetes</taxon>
        <taxon>Dothideomycetidae</taxon>
        <taxon>Myriangiales</taxon>
        <taxon>Elsinoaceae</taxon>
        <taxon>Elsinoe</taxon>
    </lineage>
</organism>
<dbReference type="EMBL" id="JAESVG020000005">
    <property type="protein sequence ID" value="KAG8627101.1"/>
    <property type="molecule type" value="Genomic_DNA"/>
</dbReference>
<reference evidence="2" key="1">
    <citation type="submission" date="2021-07" db="EMBL/GenBank/DDBJ databases">
        <title>Elsinoe batatas strain:CRI-CJ2 Genome sequencing and assembly.</title>
        <authorList>
            <person name="Huang L."/>
        </authorList>
    </citation>
    <scope>NUCLEOTIDE SEQUENCE</scope>
    <source>
        <strain evidence="2">CRI-CJ2</strain>
    </source>
</reference>
<evidence type="ECO:0000313" key="3">
    <source>
        <dbReference type="Proteomes" id="UP000809789"/>
    </source>
</evidence>
<dbReference type="Proteomes" id="UP000809789">
    <property type="component" value="Unassembled WGS sequence"/>
</dbReference>
<dbReference type="SUPFAM" id="SSF54285">
    <property type="entry name" value="MoaD/ThiS"/>
    <property type="match status" value="1"/>
</dbReference>
<dbReference type="GO" id="GO:0006777">
    <property type="term" value="P:Mo-molybdopterin cofactor biosynthetic process"/>
    <property type="evidence" value="ECO:0007669"/>
    <property type="project" value="InterPro"/>
</dbReference>
<sequence>MSTSTLLLFASAQTYTNESKLLLPAPLTIPQLYSHLEFLYPGITAKVLSSAALTVNLEYVDVHNDKDFIIKAGDEVAVIPPVSSG</sequence>
<dbReference type="UniPathway" id="UPA00344"/>
<dbReference type="Gene3D" id="3.10.20.30">
    <property type="match status" value="1"/>
</dbReference>
<protein>
    <recommendedName>
        <fullName evidence="4">MOCS2A</fullName>
    </recommendedName>
</protein>
<dbReference type="PANTHER" id="PTHR33359">
    <property type="entry name" value="MOLYBDOPTERIN SYNTHASE SULFUR CARRIER SUBUNIT"/>
    <property type="match status" value="1"/>
</dbReference>
<keyword evidence="1" id="KW-0547">Nucleotide-binding</keyword>
<gene>
    <name evidence="2" type="ORF">KVT40_004584</name>
</gene>
<dbReference type="GO" id="GO:1990133">
    <property type="term" value="C:molybdopterin adenylyltransferase complex"/>
    <property type="evidence" value="ECO:0007669"/>
    <property type="project" value="TreeGrafter"/>
</dbReference>